<name>A0A392NAY8_9FABA</name>
<organism evidence="1 2">
    <name type="scientific">Trifolium medium</name>
    <dbReference type="NCBI Taxonomy" id="97028"/>
    <lineage>
        <taxon>Eukaryota</taxon>
        <taxon>Viridiplantae</taxon>
        <taxon>Streptophyta</taxon>
        <taxon>Embryophyta</taxon>
        <taxon>Tracheophyta</taxon>
        <taxon>Spermatophyta</taxon>
        <taxon>Magnoliopsida</taxon>
        <taxon>eudicotyledons</taxon>
        <taxon>Gunneridae</taxon>
        <taxon>Pentapetalae</taxon>
        <taxon>rosids</taxon>
        <taxon>fabids</taxon>
        <taxon>Fabales</taxon>
        <taxon>Fabaceae</taxon>
        <taxon>Papilionoideae</taxon>
        <taxon>50 kb inversion clade</taxon>
        <taxon>NPAAA clade</taxon>
        <taxon>Hologalegina</taxon>
        <taxon>IRL clade</taxon>
        <taxon>Trifolieae</taxon>
        <taxon>Trifolium</taxon>
    </lineage>
</organism>
<dbReference type="EMBL" id="LXQA010032253">
    <property type="protein sequence ID" value="MCH96409.1"/>
    <property type="molecule type" value="Genomic_DNA"/>
</dbReference>
<keyword evidence="2" id="KW-1185">Reference proteome</keyword>
<protein>
    <submittedName>
        <fullName evidence="1">Uncharacterized protein</fullName>
    </submittedName>
</protein>
<dbReference type="Proteomes" id="UP000265520">
    <property type="component" value="Unassembled WGS sequence"/>
</dbReference>
<comment type="caution">
    <text evidence="1">The sequence shown here is derived from an EMBL/GenBank/DDBJ whole genome shotgun (WGS) entry which is preliminary data.</text>
</comment>
<evidence type="ECO:0000313" key="1">
    <source>
        <dbReference type="EMBL" id="MCH96409.1"/>
    </source>
</evidence>
<accession>A0A392NAY8</accession>
<feature type="non-terminal residue" evidence="1">
    <location>
        <position position="166"/>
    </location>
</feature>
<gene>
    <name evidence="1" type="ORF">A2U01_0017395</name>
</gene>
<sequence>MVPPIPSNSHTPSVAAESNLDHPPFHVNTLPSLYEQLFNHHYLHPLIRSDFSLTKPSAAVLFLSVFLDVALMVVVPSRLESTKPERGLPCHDSQTVRPMTVVMVMRPRILCACSKIPFEEAMTVRPSAPVTPVMSLICRKIAHVHESVSATPPFSPPLQPRFEGLE</sequence>
<reference evidence="1 2" key="1">
    <citation type="journal article" date="2018" name="Front. Plant Sci.">
        <title>Red Clover (Trifolium pratense) and Zigzag Clover (T. medium) - A Picture of Genomic Similarities and Differences.</title>
        <authorList>
            <person name="Dluhosova J."/>
            <person name="Istvanek J."/>
            <person name="Nedelnik J."/>
            <person name="Repkova J."/>
        </authorList>
    </citation>
    <scope>NUCLEOTIDE SEQUENCE [LARGE SCALE GENOMIC DNA]</scope>
    <source>
        <strain evidence="2">cv. 10/8</strain>
        <tissue evidence="1">Leaf</tissue>
    </source>
</reference>
<proteinExistence type="predicted"/>
<evidence type="ECO:0000313" key="2">
    <source>
        <dbReference type="Proteomes" id="UP000265520"/>
    </source>
</evidence>
<dbReference type="AlphaFoldDB" id="A0A392NAY8"/>